<keyword evidence="4 10" id="KW-0349">Heme</keyword>
<dbReference type="Proteomes" id="UP000325577">
    <property type="component" value="Linkage Group LG7"/>
</dbReference>
<keyword evidence="8 11" id="KW-0503">Monooxygenase</keyword>
<dbReference type="GO" id="GO:0005506">
    <property type="term" value="F:iron ion binding"/>
    <property type="evidence" value="ECO:0007669"/>
    <property type="project" value="InterPro"/>
</dbReference>
<evidence type="ECO:0000256" key="2">
    <source>
        <dbReference type="ARBA" id="ARBA00004370"/>
    </source>
</evidence>
<dbReference type="Gene3D" id="1.10.630.10">
    <property type="entry name" value="Cytochrome P450"/>
    <property type="match status" value="1"/>
</dbReference>
<evidence type="ECO:0000256" key="3">
    <source>
        <dbReference type="ARBA" id="ARBA00010617"/>
    </source>
</evidence>
<dbReference type="EMBL" id="CM018050">
    <property type="protein sequence ID" value="KAA8518233.1"/>
    <property type="molecule type" value="Genomic_DNA"/>
</dbReference>
<feature type="binding site" description="axial binding residue" evidence="10">
    <location>
        <position position="459"/>
    </location>
    <ligand>
        <name>heme</name>
        <dbReference type="ChEBI" id="CHEBI:30413"/>
    </ligand>
    <ligandPart>
        <name>Fe</name>
        <dbReference type="ChEBI" id="CHEBI:18248"/>
    </ligandPart>
</feature>
<gene>
    <name evidence="13" type="ORF">F0562_015707</name>
</gene>
<reference evidence="13 14" key="1">
    <citation type="submission" date="2019-09" db="EMBL/GenBank/DDBJ databases">
        <title>A chromosome-level genome assembly of the Chinese tupelo Nyssa sinensis.</title>
        <authorList>
            <person name="Yang X."/>
            <person name="Kang M."/>
            <person name="Yang Y."/>
            <person name="Xiong H."/>
            <person name="Wang M."/>
            <person name="Zhang Z."/>
            <person name="Wang Z."/>
            <person name="Wu H."/>
            <person name="Ma T."/>
            <person name="Liu J."/>
            <person name="Xi Z."/>
        </authorList>
    </citation>
    <scope>NUCLEOTIDE SEQUENCE [LARGE SCALE GENOMIC DNA]</scope>
    <source>
        <strain evidence="13">J267</strain>
        <tissue evidence="13">Leaf</tissue>
    </source>
</reference>
<dbReference type="GO" id="GO:0020037">
    <property type="term" value="F:heme binding"/>
    <property type="evidence" value="ECO:0007669"/>
    <property type="project" value="InterPro"/>
</dbReference>
<evidence type="ECO:0000313" key="14">
    <source>
        <dbReference type="Proteomes" id="UP000325577"/>
    </source>
</evidence>
<keyword evidence="9 12" id="KW-0472">Membrane</keyword>
<dbReference type="GO" id="GO:0016020">
    <property type="term" value="C:membrane"/>
    <property type="evidence" value="ECO:0007669"/>
    <property type="project" value="UniProtKB-SubCell"/>
</dbReference>
<keyword evidence="5 10" id="KW-0479">Metal-binding</keyword>
<evidence type="ECO:0000313" key="13">
    <source>
        <dbReference type="EMBL" id="KAA8518233.1"/>
    </source>
</evidence>
<dbReference type="CDD" id="cd20655">
    <property type="entry name" value="CYP93"/>
    <property type="match status" value="1"/>
</dbReference>
<evidence type="ECO:0000256" key="7">
    <source>
        <dbReference type="ARBA" id="ARBA00023004"/>
    </source>
</evidence>
<dbReference type="InterPro" id="IPR001128">
    <property type="entry name" value="Cyt_P450"/>
</dbReference>
<feature type="transmembrane region" description="Helical" evidence="12">
    <location>
        <begin position="7"/>
        <end position="28"/>
    </location>
</feature>
<dbReference type="SUPFAM" id="SSF48264">
    <property type="entry name" value="Cytochrome P450"/>
    <property type="match status" value="1"/>
</dbReference>
<keyword evidence="12" id="KW-1133">Transmembrane helix</keyword>
<keyword evidence="7 10" id="KW-0408">Iron</keyword>
<dbReference type="FunFam" id="1.10.630.10:FF:000019">
    <property type="entry name" value="Cytochrome P450 family protein"/>
    <property type="match status" value="1"/>
</dbReference>
<dbReference type="OrthoDB" id="1103324at2759"/>
<dbReference type="PRINTS" id="PR00385">
    <property type="entry name" value="P450"/>
</dbReference>
<evidence type="ECO:0000256" key="6">
    <source>
        <dbReference type="ARBA" id="ARBA00023002"/>
    </source>
</evidence>
<dbReference type="InterPro" id="IPR002401">
    <property type="entry name" value="Cyt_P450_E_grp-I"/>
</dbReference>
<comment type="cofactor">
    <cofactor evidence="1 10">
        <name>heme</name>
        <dbReference type="ChEBI" id="CHEBI:30413"/>
    </cofactor>
</comment>
<keyword evidence="6 11" id="KW-0560">Oxidoreductase</keyword>
<sequence>MATYLDFQFYFFLFFVWFVSTLLVRSIANQRSKSKTTIHHPPSPPALPVIGHLHLLGSVLSKSFQTLAYRYGPIMRLRIGPSNSSIVVSNATIAKEMLRNHELSFVSRPDFGASDFDIYKGSKFVNAEYGIYWRFMKKICMTELLAGAQLNRFVDIRKQEMIKFLEILAKCSEEGEACDIGADLMTMTNNVICRMAMSTRCSSNADESKEIRELVKEILDIAPNFSLGEMLGPLNKFDLFGYGRKLKTMLLQFDRLVEGIMVEHEKKKTDGEKERKDMMDILLKIYGDETAEVKLTRKDIKSFLMEIFMAGTETVSVSLKWTLAEVINHPEVFKKLREEINTVVGPTRLVEESDIPNLPYLQATVKESLRLHAPAPLVFRKCREDCKISGYNILANDRIIFNLYAIMRDPDSWEDPTAFKPERFLVSSMDNHVHQQQVDIKGSQNVFNYMPFGSGRRGCPGASLASTVTQAGIAMAVQCFDFQVKGADKVDMEEGSGLSSGMAHPLVCYPITHINPLEFTTSSATVYHEV</sequence>
<organism evidence="13 14">
    <name type="scientific">Nyssa sinensis</name>
    <dbReference type="NCBI Taxonomy" id="561372"/>
    <lineage>
        <taxon>Eukaryota</taxon>
        <taxon>Viridiplantae</taxon>
        <taxon>Streptophyta</taxon>
        <taxon>Embryophyta</taxon>
        <taxon>Tracheophyta</taxon>
        <taxon>Spermatophyta</taxon>
        <taxon>Magnoliopsida</taxon>
        <taxon>eudicotyledons</taxon>
        <taxon>Gunneridae</taxon>
        <taxon>Pentapetalae</taxon>
        <taxon>asterids</taxon>
        <taxon>Cornales</taxon>
        <taxon>Nyssaceae</taxon>
        <taxon>Nyssa</taxon>
    </lineage>
</organism>
<proteinExistence type="inferred from homology"/>
<dbReference type="InterPro" id="IPR036396">
    <property type="entry name" value="Cyt_P450_sf"/>
</dbReference>
<evidence type="ECO:0000256" key="4">
    <source>
        <dbReference type="ARBA" id="ARBA00022617"/>
    </source>
</evidence>
<dbReference type="PANTHER" id="PTHR47943">
    <property type="entry name" value="CYTOCHROME P450 93A3-LIKE"/>
    <property type="match status" value="1"/>
</dbReference>
<evidence type="ECO:0000256" key="11">
    <source>
        <dbReference type="RuleBase" id="RU000461"/>
    </source>
</evidence>
<dbReference type="PANTHER" id="PTHR47943:SF8">
    <property type="entry name" value="CYTOCHROME P450"/>
    <property type="match status" value="1"/>
</dbReference>
<protein>
    <submittedName>
        <fullName evidence="13">Uncharacterized protein</fullName>
    </submittedName>
</protein>
<comment type="subcellular location">
    <subcellularLocation>
        <location evidence="2">Membrane</location>
    </subcellularLocation>
</comment>
<evidence type="ECO:0000256" key="10">
    <source>
        <dbReference type="PIRSR" id="PIRSR602401-1"/>
    </source>
</evidence>
<evidence type="ECO:0000256" key="9">
    <source>
        <dbReference type="ARBA" id="ARBA00023136"/>
    </source>
</evidence>
<accession>A0A5J4ZHQ0</accession>
<dbReference type="PRINTS" id="PR00463">
    <property type="entry name" value="EP450I"/>
</dbReference>
<evidence type="ECO:0000256" key="12">
    <source>
        <dbReference type="SAM" id="Phobius"/>
    </source>
</evidence>
<keyword evidence="12" id="KW-0812">Transmembrane</keyword>
<name>A0A5J4ZHQ0_9ASTE</name>
<evidence type="ECO:0000256" key="1">
    <source>
        <dbReference type="ARBA" id="ARBA00001971"/>
    </source>
</evidence>
<keyword evidence="14" id="KW-1185">Reference proteome</keyword>
<evidence type="ECO:0000256" key="8">
    <source>
        <dbReference type="ARBA" id="ARBA00023033"/>
    </source>
</evidence>
<dbReference type="Pfam" id="PF00067">
    <property type="entry name" value="p450"/>
    <property type="match status" value="1"/>
</dbReference>
<dbReference type="GO" id="GO:0016705">
    <property type="term" value="F:oxidoreductase activity, acting on paired donors, with incorporation or reduction of molecular oxygen"/>
    <property type="evidence" value="ECO:0007669"/>
    <property type="project" value="InterPro"/>
</dbReference>
<dbReference type="InterPro" id="IPR017972">
    <property type="entry name" value="Cyt_P450_CS"/>
</dbReference>
<dbReference type="AlphaFoldDB" id="A0A5J4ZHQ0"/>
<evidence type="ECO:0000256" key="5">
    <source>
        <dbReference type="ARBA" id="ARBA00022723"/>
    </source>
</evidence>
<dbReference type="PROSITE" id="PS00086">
    <property type="entry name" value="CYTOCHROME_P450"/>
    <property type="match status" value="1"/>
</dbReference>
<comment type="similarity">
    <text evidence="3 11">Belongs to the cytochrome P450 family.</text>
</comment>
<dbReference type="GO" id="GO:0004497">
    <property type="term" value="F:monooxygenase activity"/>
    <property type="evidence" value="ECO:0007669"/>
    <property type="project" value="UniProtKB-KW"/>
</dbReference>